<dbReference type="Gene3D" id="2.60.40.3620">
    <property type="match status" value="2"/>
</dbReference>
<proteinExistence type="predicted"/>
<evidence type="ECO:0000313" key="3">
    <source>
        <dbReference type="Proteomes" id="UP000286701"/>
    </source>
</evidence>
<dbReference type="OrthoDB" id="975117at2"/>
<dbReference type="CDD" id="cd12956">
    <property type="entry name" value="CBM_SusE-F_like"/>
    <property type="match status" value="1"/>
</dbReference>
<evidence type="ECO:0000313" key="2">
    <source>
        <dbReference type="EMBL" id="RWY57491.1"/>
    </source>
</evidence>
<comment type="caution">
    <text evidence="2">The sequence shown here is derived from an EMBL/GenBank/DDBJ whole genome shotgun (WGS) entry which is preliminary data.</text>
</comment>
<dbReference type="Proteomes" id="UP000286701">
    <property type="component" value="Unassembled WGS sequence"/>
</dbReference>
<feature type="domain" description="SusE outer membrane protein" evidence="1">
    <location>
        <begin position="26"/>
        <end position="130"/>
    </location>
</feature>
<gene>
    <name evidence="2" type="ORF">EPL05_02895</name>
</gene>
<name>A0A3S3Z536_9SPHI</name>
<dbReference type="EMBL" id="SBIW01000001">
    <property type="protein sequence ID" value="RWY57491.1"/>
    <property type="molecule type" value="Genomic_DNA"/>
</dbReference>
<keyword evidence="3" id="KW-1185">Reference proteome</keyword>
<reference evidence="2 3" key="1">
    <citation type="submission" date="2019-01" db="EMBL/GenBank/DDBJ databases">
        <title>Mucilaginibacter antarcticum sp. nov., isolated from antarctic soil.</title>
        <authorList>
            <person name="Yan Y.-Q."/>
            <person name="Du Z.-J."/>
        </authorList>
    </citation>
    <scope>NUCLEOTIDE SEQUENCE [LARGE SCALE GENOMIC DNA]</scope>
    <source>
        <strain evidence="2 3">F01003</strain>
    </source>
</reference>
<evidence type="ECO:0000259" key="1">
    <source>
        <dbReference type="Pfam" id="PF14292"/>
    </source>
</evidence>
<dbReference type="CDD" id="cd12967">
    <property type="entry name" value="CBM_SusE-F_like_u1"/>
    <property type="match status" value="1"/>
</dbReference>
<dbReference type="Pfam" id="PF14292">
    <property type="entry name" value="SusE"/>
    <property type="match status" value="1"/>
</dbReference>
<dbReference type="InterPro" id="IPR025970">
    <property type="entry name" value="SusE"/>
</dbReference>
<accession>A0A3S3Z536</accession>
<dbReference type="RefSeq" id="WP_128531997.1">
    <property type="nucleotide sequence ID" value="NZ_SBIW01000001.1"/>
</dbReference>
<sequence>MKKNISKALFGGLALLIVISGCKRDDILVKSSDGTAPALTATASTLVLSSDKATTEAVAFNWNKADYSYNAAVQYTLQLDKAGNNFASPKEFPIDAAASAQKFNVADLNNALALMGYSAGTASGLEVRVKAELRPGVNTLYSNVLNLTVTTYPIIIVYPGLFVPGAYQGWAPATAPKVASVKDDKVYEGYVDFNNATDFAFKYTEDVEWKVNYGWASSTNTDSYVSGTFAAGASGNLFVPSKGYYLLKANVNNSTWSATKTSFGIIGDSTPGGWDNDTDMTFSSATQEWKITTNLVGGKKIKFRANDSWDINYGDNAPANGFLKLNGADITVPADGNYTVVLNLSNPGNYSYSITKN</sequence>
<dbReference type="AlphaFoldDB" id="A0A3S3Z536"/>
<protein>
    <submittedName>
        <fullName evidence="2">SusF/SusE family outer membrane protein</fullName>
    </submittedName>
</protein>
<organism evidence="2 3">
    <name type="scientific">Mucilaginibacter gilvus</name>
    <dbReference type="NCBI Taxonomy" id="2305909"/>
    <lineage>
        <taxon>Bacteria</taxon>
        <taxon>Pseudomonadati</taxon>
        <taxon>Bacteroidota</taxon>
        <taxon>Sphingobacteriia</taxon>
        <taxon>Sphingobacteriales</taxon>
        <taxon>Sphingobacteriaceae</taxon>
        <taxon>Mucilaginibacter</taxon>
    </lineage>
</organism>
<dbReference type="PROSITE" id="PS51257">
    <property type="entry name" value="PROKAR_LIPOPROTEIN"/>
    <property type="match status" value="1"/>
</dbReference>